<feature type="non-terminal residue" evidence="1">
    <location>
        <position position="183"/>
    </location>
</feature>
<dbReference type="AlphaFoldDB" id="A0AAD7IDF1"/>
<accession>A0AAD7IDF1</accession>
<gene>
    <name evidence="1" type="ORF">B0H16DRAFT_1324807</name>
</gene>
<sequence>YARCSGGGDGGLALEDDDAVGEVAMIRCSDSPPDRVLTSWSIRFSKLIGLSTSVWNWGCMNAALICLINSMRTVPGNFGEMVCGFKDTWRFCLTVKSSGSSPARRRTNVVLPVPFSPSMTMISESVNVPPSTVSLKPPRVLCRVLSTITSSAVSTILKESDSSRNRRFSVGIKPSRKMLMPCL</sequence>
<keyword evidence="2" id="KW-1185">Reference proteome</keyword>
<evidence type="ECO:0000313" key="2">
    <source>
        <dbReference type="Proteomes" id="UP001215598"/>
    </source>
</evidence>
<organism evidence="1 2">
    <name type="scientific">Mycena metata</name>
    <dbReference type="NCBI Taxonomy" id="1033252"/>
    <lineage>
        <taxon>Eukaryota</taxon>
        <taxon>Fungi</taxon>
        <taxon>Dikarya</taxon>
        <taxon>Basidiomycota</taxon>
        <taxon>Agaricomycotina</taxon>
        <taxon>Agaricomycetes</taxon>
        <taxon>Agaricomycetidae</taxon>
        <taxon>Agaricales</taxon>
        <taxon>Marasmiineae</taxon>
        <taxon>Mycenaceae</taxon>
        <taxon>Mycena</taxon>
    </lineage>
</organism>
<dbReference type="EMBL" id="JARKIB010000105">
    <property type="protein sequence ID" value="KAJ7739837.1"/>
    <property type="molecule type" value="Genomic_DNA"/>
</dbReference>
<dbReference type="Proteomes" id="UP001215598">
    <property type="component" value="Unassembled WGS sequence"/>
</dbReference>
<comment type="caution">
    <text evidence="1">The sequence shown here is derived from an EMBL/GenBank/DDBJ whole genome shotgun (WGS) entry which is preliminary data.</text>
</comment>
<evidence type="ECO:0000313" key="1">
    <source>
        <dbReference type="EMBL" id="KAJ7739837.1"/>
    </source>
</evidence>
<proteinExistence type="predicted"/>
<name>A0AAD7IDF1_9AGAR</name>
<protein>
    <submittedName>
        <fullName evidence="1">Uncharacterized protein</fullName>
    </submittedName>
</protein>
<reference evidence="1" key="1">
    <citation type="submission" date="2023-03" db="EMBL/GenBank/DDBJ databases">
        <title>Massive genome expansion in bonnet fungi (Mycena s.s.) driven by repeated elements and novel gene families across ecological guilds.</title>
        <authorList>
            <consortium name="Lawrence Berkeley National Laboratory"/>
            <person name="Harder C.B."/>
            <person name="Miyauchi S."/>
            <person name="Viragh M."/>
            <person name="Kuo A."/>
            <person name="Thoen E."/>
            <person name="Andreopoulos B."/>
            <person name="Lu D."/>
            <person name="Skrede I."/>
            <person name="Drula E."/>
            <person name="Henrissat B."/>
            <person name="Morin E."/>
            <person name="Kohler A."/>
            <person name="Barry K."/>
            <person name="LaButti K."/>
            <person name="Morin E."/>
            <person name="Salamov A."/>
            <person name="Lipzen A."/>
            <person name="Mereny Z."/>
            <person name="Hegedus B."/>
            <person name="Baldrian P."/>
            <person name="Stursova M."/>
            <person name="Weitz H."/>
            <person name="Taylor A."/>
            <person name="Grigoriev I.V."/>
            <person name="Nagy L.G."/>
            <person name="Martin F."/>
            <person name="Kauserud H."/>
        </authorList>
    </citation>
    <scope>NUCLEOTIDE SEQUENCE</scope>
    <source>
        <strain evidence="1">CBHHK182m</strain>
    </source>
</reference>